<comment type="subcellular location">
    <subcellularLocation>
        <location evidence="1">Membrane</location>
        <topology evidence="1">Multi-pass membrane protein</topology>
    </subcellularLocation>
</comment>
<dbReference type="InterPro" id="IPR002810">
    <property type="entry name" value="NfeD-like_C"/>
</dbReference>
<dbReference type="Gene3D" id="2.40.50.140">
    <property type="entry name" value="Nucleic acid-binding proteins"/>
    <property type="match status" value="1"/>
</dbReference>
<dbReference type="PANTHER" id="PTHR33507">
    <property type="entry name" value="INNER MEMBRANE PROTEIN YBBJ"/>
    <property type="match status" value="1"/>
</dbReference>
<keyword evidence="2 5" id="KW-0812">Transmembrane</keyword>
<organism evidence="7 8">
    <name type="scientific">Thiobacillus denitrificans</name>
    <dbReference type="NCBI Taxonomy" id="36861"/>
    <lineage>
        <taxon>Bacteria</taxon>
        <taxon>Pseudomonadati</taxon>
        <taxon>Pseudomonadota</taxon>
        <taxon>Betaproteobacteria</taxon>
        <taxon>Nitrosomonadales</taxon>
        <taxon>Thiobacillaceae</taxon>
        <taxon>Thiobacillus</taxon>
    </lineage>
</organism>
<evidence type="ECO:0000259" key="6">
    <source>
        <dbReference type="Pfam" id="PF01957"/>
    </source>
</evidence>
<dbReference type="RefSeq" id="WP_059757217.1">
    <property type="nucleotide sequence ID" value="NZ_LDUG01000036.1"/>
</dbReference>
<feature type="transmembrane region" description="Helical" evidence="5">
    <location>
        <begin position="40"/>
        <end position="64"/>
    </location>
</feature>
<evidence type="ECO:0000256" key="4">
    <source>
        <dbReference type="ARBA" id="ARBA00023136"/>
    </source>
</evidence>
<keyword evidence="8" id="KW-1185">Reference proteome</keyword>
<name>A0A119CV65_THIDE</name>
<sequence>MQAYVVWWILAAVLVGVELTSGTFYLLVYGLAAAAAGGAAWLGAGLFTQLLTAGVIATLGTLALRHWKRSTEHPESSLQNMDIGQTVWVESWQGGRGQVKYRGALWDAEAESAGVDSTHPLVIRAVKGNTLILGN</sequence>
<gene>
    <name evidence="7" type="ORF">ABW22_12625</name>
</gene>
<keyword evidence="4 5" id="KW-0472">Membrane</keyword>
<keyword evidence="3 5" id="KW-1133">Transmembrane helix</keyword>
<dbReference type="OrthoDB" id="5654021at2"/>
<evidence type="ECO:0000313" key="7">
    <source>
        <dbReference type="EMBL" id="KVW94231.1"/>
    </source>
</evidence>
<dbReference type="EMBL" id="LDUG01000036">
    <property type="protein sequence ID" value="KVW94231.1"/>
    <property type="molecule type" value="Genomic_DNA"/>
</dbReference>
<dbReference type="PANTHER" id="PTHR33507:SF3">
    <property type="entry name" value="INNER MEMBRANE PROTEIN YBBJ"/>
    <property type="match status" value="1"/>
</dbReference>
<dbReference type="AlphaFoldDB" id="A0A119CV65"/>
<proteinExistence type="predicted"/>
<evidence type="ECO:0000256" key="1">
    <source>
        <dbReference type="ARBA" id="ARBA00004141"/>
    </source>
</evidence>
<evidence type="ECO:0000256" key="5">
    <source>
        <dbReference type="SAM" id="Phobius"/>
    </source>
</evidence>
<reference evidence="7 8" key="1">
    <citation type="journal article" date="2015" name="Appl. Environ. Microbiol.">
        <title>Aerobic and Anaerobic Thiosulfate Oxidation by a Cold-Adapted, Subglacial Chemoautotroph.</title>
        <authorList>
            <person name="Harrold Z.R."/>
            <person name="Skidmore M.L."/>
            <person name="Hamilton T.L."/>
            <person name="Desch L."/>
            <person name="Amada K."/>
            <person name="van Gelder W."/>
            <person name="Glover K."/>
            <person name="Roden E.E."/>
            <person name="Boyd E.S."/>
        </authorList>
    </citation>
    <scope>NUCLEOTIDE SEQUENCE [LARGE SCALE GENOMIC DNA]</scope>
    <source>
        <strain evidence="7 8">RG</strain>
    </source>
</reference>
<feature type="domain" description="NfeD-like C-terminal" evidence="6">
    <location>
        <begin position="82"/>
        <end position="132"/>
    </location>
</feature>
<dbReference type="PATRIC" id="fig|36861.3.peg.2308"/>
<protein>
    <recommendedName>
        <fullName evidence="6">NfeD-like C-terminal domain-containing protein</fullName>
    </recommendedName>
</protein>
<evidence type="ECO:0000256" key="2">
    <source>
        <dbReference type="ARBA" id="ARBA00022692"/>
    </source>
</evidence>
<dbReference type="Pfam" id="PF01957">
    <property type="entry name" value="NfeD"/>
    <property type="match status" value="1"/>
</dbReference>
<accession>A0A119CV65</accession>
<evidence type="ECO:0000313" key="8">
    <source>
        <dbReference type="Proteomes" id="UP000064243"/>
    </source>
</evidence>
<dbReference type="Proteomes" id="UP000064243">
    <property type="component" value="Unassembled WGS sequence"/>
</dbReference>
<dbReference type="GO" id="GO:0005886">
    <property type="term" value="C:plasma membrane"/>
    <property type="evidence" value="ECO:0007669"/>
    <property type="project" value="TreeGrafter"/>
</dbReference>
<evidence type="ECO:0000256" key="3">
    <source>
        <dbReference type="ARBA" id="ARBA00022989"/>
    </source>
</evidence>
<comment type="caution">
    <text evidence="7">The sequence shown here is derived from an EMBL/GenBank/DDBJ whole genome shotgun (WGS) entry which is preliminary data.</text>
</comment>
<dbReference type="InterPro" id="IPR012340">
    <property type="entry name" value="NA-bd_OB-fold"/>
</dbReference>
<feature type="transmembrane region" description="Helical" evidence="5">
    <location>
        <begin position="7"/>
        <end position="28"/>
    </location>
</feature>
<dbReference type="InterPro" id="IPR052165">
    <property type="entry name" value="Membrane_assoc_protease"/>
</dbReference>